<dbReference type="InterPro" id="IPR001012">
    <property type="entry name" value="UBX_dom"/>
</dbReference>
<dbReference type="SMART" id="SM00166">
    <property type="entry name" value="UBX"/>
    <property type="match status" value="1"/>
</dbReference>
<proteinExistence type="predicted"/>
<dbReference type="InterPro" id="IPR036339">
    <property type="entry name" value="PUB-like_dom_sf"/>
</dbReference>
<dbReference type="SUPFAM" id="SSF143503">
    <property type="entry name" value="PUG domain-like"/>
    <property type="match status" value="1"/>
</dbReference>
<protein>
    <submittedName>
        <fullName evidence="4">UBX domain-containing protein</fullName>
    </submittedName>
</protein>
<dbReference type="AlphaFoldDB" id="A0A3Q0KD47"/>
<evidence type="ECO:0000313" key="4">
    <source>
        <dbReference type="WBParaSite" id="Smp_020450.1"/>
    </source>
</evidence>
<feature type="domain" description="UBX" evidence="2">
    <location>
        <begin position="378"/>
        <end position="459"/>
    </location>
</feature>
<dbReference type="Pfam" id="PF09409">
    <property type="entry name" value="PUB"/>
    <property type="match status" value="1"/>
</dbReference>
<dbReference type="WBParaSite" id="Smp_020450.1">
    <property type="protein sequence ID" value="Smp_020450.1"/>
    <property type="gene ID" value="Smp_020450"/>
</dbReference>
<dbReference type="Proteomes" id="UP000008854">
    <property type="component" value="Unassembled WGS sequence"/>
</dbReference>
<reference evidence="3" key="1">
    <citation type="journal article" date="2012" name="PLoS Negl. Trop. Dis.">
        <title>A systematically improved high quality genome and transcriptome of the human blood fluke Schistosoma mansoni.</title>
        <authorList>
            <person name="Protasio A.V."/>
            <person name="Tsai I.J."/>
            <person name="Babbage A."/>
            <person name="Nichol S."/>
            <person name="Hunt M."/>
            <person name="Aslett M.A."/>
            <person name="De Silva N."/>
            <person name="Velarde G.S."/>
            <person name="Anderson T.J."/>
            <person name="Clark R.C."/>
            <person name="Davidson C."/>
            <person name="Dillon G.P."/>
            <person name="Holroyd N.E."/>
            <person name="LoVerde P.T."/>
            <person name="Lloyd C."/>
            <person name="McQuillan J."/>
            <person name="Oliveira G."/>
            <person name="Otto T.D."/>
            <person name="Parker-Manuel S.J."/>
            <person name="Quail M.A."/>
            <person name="Wilson R.A."/>
            <person name="Zerlotini A."/>
            <person name="Dunne D.W."/>
            <person name="Berriman M."/>
        </authorList>
    </citation>
    <scope>NUCLEOTIDE SEQUENCE [LARGE SCALE GENOMIC DNA]</scope>
    <source>
        <strain evidence="3">Puerto Rican</strain>
    </source>
</reference>
<keyword evidence="3" id="KW-1185">Reference proteome</keyword>
<dbReference type="InterPro" id="IPR018997">
    <property type="entry name" value="PUB_domain"/>
</dbReference>
<accession>A0A3Q0KD47</accession>
<dbReference type="FunCoup" id="A0A3Q0KD47">
    <property type="interactions" value="1619"/>
</dbReference>
<name>A0A3Q0KD47_SCHMA</name>
<evidence type="ECO:0000313" key="3">
    <source>
        <dbReference type="Proteomes" id="UP000008854"/>
    </source>
</evidence>
<feature type="region of interest" description="Disordered" evidence="1">
    <location>
        <begin position="18"/>
        <end position="90"/>
    </location>
</feature>
<dbReference type="PANTHER" id="PTHR23153:SF38">
    <property type="entry name" value="UBX DOMAIN-CONTAINING PROTEIN 6"/>
    <property type="match status" value="1"/>
</dbReference>
<dbReference type="CDD" id="cd16119">
    <property type="entry name" value="UBX_UBXN6"/>
    <property type="match status" value="1"/>
</dbReference>
<evidence type="ECO:0000259" key="2">
    <source>
        <dbReference type="PROSITE" id="PS50033"/>
    </source>
</evidence>
<dbReference type="CDD" id="cd09212">
    <property type="entry name" value="PUB"/>
    <property type="match status" value="1"/>
</dbReference>
<dbReference type="Gene3D" id="1.20.58.2190">
    <property type="match status" value="1"/>
</dbReference>
<feature type="compositionally biased region" description="Basic and acidic residues" evidence="1">
    <location>
        <begin position="18"/>
        <end position="27"/>
    </location>
</feature>
<dbReference type="Gene3D" id="3.10.20.90">
    <property type="entry name" value="Phosphatidylinositol 3-kinase Catalytic Subunit, Chain A, domain 1"/>
    <property type="match status" value="1"/>
</dbReference>
<dbReference type="ExpressionAtlas" id="A0A3Q0KD47">
    <property type="expression patterns" value="differential"/>
</dbReference>
<feature type="compositionally biased region" description="Polar residues" evidence="1">
    <location>
        <begin position="62"/>
        <end position="83"/>
    </location>
</feature>
<sequence length="486" mass="55415">MDKLVKFFKEKNVDRKFSKLGEGHRLGDASVQHPASAANSKHQSTSFGNTPPSSRPVEATLSRITITESRDTSNQTVSSTQNERNLHHKSVEAENETQALREIHAEKPIFTPKLLFWCPNLFGDTVVGSRDEVEQAIQNYLLSGSVCNTNEAIVLMVIRGIEKSKLPSSSNIPLSELPSISEIKQNRKQNIVRILQNLINAPENPVYRRLRASNKLIQDLLSIDGLESFLTLCNFKKTMLPATRPSEQQQVEGTDEKTTVKNNEDSVEEYKEAFYVISEEDANNKEHLEKLLNLFTTADPILPELYRNTKVYRATGRTLTCIPRDHLPDEFFSQTKEEFRKYYDQQHRIIEESRMLLTKAMRERLKTQNMRSFRYAVIRVRFPDNLLLQGTFYAMDKLSTVRQWISECLTKPYLFRLYAPPSIQTATLTNAPPTVPVELTDDNVSLSEVGLAPSSLINLIFNDRIQQEASGTSVLRFDLSQSIEDI</sequence>
<dbReference type="InParanoid" id="A0A3Q0KD47"/>
<dbReference type="GO" id="GO:0005737">
    <property type="term" value="C:cytoplasm"/>
    <property type="evidence" value="ECO:0007669"/>
    <property type="project" value="TreeGrafter"/>
</dbReference>
<dbReference type="SUPFAM" id="SSF54236">
    <property type="entry name" value="Ubiquitin-like"/>
    <property type="match status" value="1"/>
</dbReference>
<reference evidence="4" key="2">
    <citation type="submission" date="2018-12" db="UniProtKB">
        <authorList>
            <consortium name="WormBaseParasite"/>
        </authorList>
    </citation>
    <scope>IDENTIFICATION</scope>
    <source>
        <strain evidence="4">Puerto Rican</strain>
    </source>
</reference>
<dbReference type="PROSITE" id="PS50033">
    <property type="entry name" value="UBX"/>
    <property type="match status" value="1"/>
</dbReference>
<feature type="compositionally biased region" description="Polar residues" evidence="1">
    <location>
        <begin position="37"/>
        <end position="52"/>
    </location>
</feature>
<evidence type="ECO:0000256" key="1">
    <source>
        <dbReference type="SAM" id="MobiDB-lite"/>
    </source>
</evidence>
<dbReference type="STRING" id="6183.A0A3Q0KD47"/>
<organism evidence="3 4">
    <name type="scientific">Schistosoma mansoni</name>
    <name type="common">Blood fluke</name>
    <dbReference type="NCBI Taxonomy" id="6183"/>
    <lineage>
        <taxon>Eukaryota</taxon>
        <taxon>Metazoa</taxon>
        <taxon>Spiralia</taxon>
        <taxon>Lophotrochozoa</taxon>
        <taxon>Platyhelminthes</taxon>
        <taxon>Trematoda</taxon>
        <taxon>Digenea</taxon>
        <taxon>Strigeidida</taxon>
        <taxon>Schistosomatoidea</taxon>
        <taxon>Schistosomatidae</taxon>
        <taxon>Schistosoma</taxon>
    </lineage>
</organism>
<dbReference type="InterPro" id="IPR029071">
    <property type="entry name" value="Ubiquitin-like_domsf"/>
</dbReference>
<dbReference type="PANTHER" id="PTHR23153">
    <property type="entry name" value="UBX-RELATED"/>
    <property type="match status" value="1"/>
</dbReference>